<dbReference type="Proteomes" id="UP000256329">
    <property type="component" value="Unassembled WGS sequence"/>
</dbReference>
<dbReference type="AlphaFoldDB" id="A0A3D8P478"/>
<name>A0A3D8P478_9THEO</name>
<evidence type="ECO:0000313" key="1">
    <source>
        <dbReference type="EMBL" id="RDV83929.1"/>
    </source>
</evidence>
<dbReference type="RefSeq" id="WP_115792148.1">
    <property type="nucleotide sequence ID" value="NZ_QSLN01000003.1"/>
</dbReference>
<keyword evidence="2" id="KW-1185">Reference proteome</keyword>
<comment type="caution">
    <text evidence="1">The sequence shown here is derived from an EMBL/GenBank/DDBJ whole genome shotgun (WGS) entry which is preliminary data.</text>
</comment>
<reference evidence="1 2" key="1">
    <citation type="submission" date="2018-08" db="EMBL/GenBank/DDBJ databases">
        <title>Form III RuBisCO-mediated autotrophy in Thermodesulfobium bacteria.</title>
        <authorList>
            <person name="Toshchakov S.V."/>
            <person name="Kublanov I.V."/>
            <person name="Frolov E."/>
            <person name="Bonch-Osmolovskaya E.A."/>
            <person name="Tourova T.P."/>
            <person name="Chernych N.A."/>
            <person name="Lebedinsky A.V."/>
        </authorList>
    </citation>
    <scope>NUCLEOTIDE SEQUENCE [LARGE SCALE GENOMIC DNA]</scope>
    <source>
        <strain evidence="1 2">SR</strain>
    </source>
</reference>
<sequence>MERIEKAIDGRTVVGYRIRGTVYVNTTPHEIFFLNPDGGEEPVVLPPSGLVVNARTEELVVDREGEITFVRTGFFGDAETKKLLADVNAAFFEDGKKPIIIGSIIAAQAYPGTVVALCPAPGFERVPPTEKRMLLNKFTVF</sequence>
<dbReference type="OrthoDB" id="2088071at2"/>
<gene>
    <name evidence="1" type="ORF">DXX99_03585</name>
</gene>
<dbReference type="EMBL" id="QSLN01000003">
    <property type="protein sequence ID" value="RDV83929.1"/>
    <property type="molecule type" value="Genomic_DNA"/>
</dbReference>
<organism evidence="1 2">
    <name type="scientific">Ammonifex thiophilus</name>
    <dbReference type="NCBI Taxonomy" id="444093"/>
    <lineage>
        <taxon>Bacteria</taxon>
        <taxon>Bacillati</taxon>
        <taxon>Bacillota</taxon>
        <taxon>Clostridia</taxon>
        <taxon>Thermoanaerobacterales</taxon>
        <taxon>Thermoanaerobacteraceae</taxon>
        <taxon>Ammonifex</taxon>
    </lineage>
</organism>
<evidence type="ECO:0000313" key="2">
    <source>
        <dbReference type="Proteomes" id="UP000256329"/>
    </source>
</evidence>
<accession>A0A3D8P478</accession>
<protein>
    <submittedName>
        <fullName evidence="1">Uncharacterized protein</fullName>
    </submittedName>
</protein>
<proteinExistence type="predicted"/>